<dbReference type="GO" id="GO:0003934">
    <property type="term" value="F:GTP cyclohydrolase I activity"/>
    <property type="evidence" value="ECO:0007669"/>
    <property type="project" value="UniProtKB-UniRule"/>
</dbReference>
<name>A0A7C3RLG2_DICTH</name>
<dbReference type="AlphaFoldDB" id="A0A7C3RLG2"/>
<dbReference type="PANTHER" id="PTHR36445">
    <property type="entry name" value="GTP CYCLOHYDROLASE MPTA"/>
    <property type="match status" value="1"/>
</dbReference>
<dbReference type="Gene3D" id="3.10.270.10">
    <property type="entry name" value="Urate Oxidase"/>
    <property type="match status" value="1"/>
</dbReference>
<dbReference type="UniPathway" id="UPA00848">
    <property type="reaction ID" value="UER00151"/>
</dbReference>
<dbReference type="GO" id="GO:0046654">
    <property type="term" value="P:tetrahydrofolate biosynthetic process"/>
    <property type="evidence" value="ECO:0007669"/>
    <property type="project" value="UniProtKB-UniRule"/>
</dbReference>
<dbReference type="InterPro" id="IPR022838">
    <property type="entry name" value="GTP_cyclohydrolase_FolE2"/>
</dbReference>
<comment type="similarity">
    <text evidence="2">Belongs to the GTP cyclohydrolase IV family.</text>
</comment>
<comment type="caution">
    <text evidence="3">The sequence shown here is derived from an EMBL/GenBank/DDBJ whole genome shotgun (WGS) entry which is preliminary data.</text>
</comment>
<evidence type="ECO:0000256" key="1">
    <source>
        <dbReference type="ARBA" id="ARBA00022801"/>
    </source>
</evidence>
<protein>
    <recommendedName>
        <fullName evidence="2">GTP cyclohydrolase FolE2</fullName>
        <ecNumber evidence="2">3.5.4.16</ecNumber>
    </recommendedName>
</protein>
<proteinExistence type="inferred from homology"/>
<dbReference type="EC" id="3.5.4.16" evidence="2"/>
<comment type="pathway">
    <text evidence="2">Cofactor biosynthesis; 7,8-dihydroneopterin triphosphate biosynthesis; 7,8-dihydroneopterin triphosphate from GTP: step 1/1.</text>
</comment>
<evidence type="ECO:0000256" key="2">
    <source>
        <dbReference type="HAMAP-Rule" id="MF_01527"/>
    </source>
</evidence>
<dbReference type="NCBIfam" id="NF010200">
    <property type="entry name" value="PRK13674.1-1"/>
    <property type="match status" value="1"/>
</dbReference>
<reference evidence="3" key="1">
    <citation type="journal article" date="2020" name="mSystems">
        <title>Genome- and Community-Level Interaction Insights into Carbon Utilization and Element Cycling Functions of Hydrothermarchaeota in Hydrothermal Sediment.</title>
        <authorList>
            <person name="Zhou Z."/>
            <person name="Liu Y."/>
            <person name="Xu W."/>
            <person name="Pan J."/>
            <person name="Luo Z.H."/>
            <person name="Li M."/>
        </authorList>
    </citation>
    <scope>NUCLEOTIDE SEQUENCE [LARGE SCALE GENOMIC DNA]</scope>
    <source>
        <strain evidence="3">SpSt-81</strain>
    </source>
</reference>
<dbReference type="InterPro" id="IPR003801">
    <property type="entry name" value="GTP_cyclohydrolase_FolE2/MptA"/>
</dbReference>
<gene>
    <name evidence="2" type="primary">folE2</name>
    <name evidence="3" type="ORF">ENW00_03120</name>
</gene>
<comment type="catalytic activity">
    <reaction evidence="2">
        <text>GTP + H2O = 7,8-dihydroneopterin 3'-triphosphate + formate + H(+)</text>
        <dbReference type="Rhea" id="RHEA:17473"/>
        <dbReference type="ChEBI" id="CHEBI:15377"/>
        <dbReference type="ChEBI" id="CHEBI:15378"/>
        <dbReference type="ChEBI" id="CHEBI:15740"/>
        <dbReference type="ChEBI" id="CHEBI:37565"/>
        <dbReference type="ChEBI" id="CHEBI:58462"/>
        <dbReference type="EC" id="3.5.4.16"/>
    </reaction>
</comment>
<dbReference type="EMBL" id="DTIN01000009">
    <property type="protein sequence ID" value="HFX13136.1"/>
    <property type="molecule type" value="Genomic_DNA"/>
</dbReference>
<comment type="function">
    <text evidence="2">Converts GTP to 7,8-dihydroneopterin triphosphate.</text>
</comment>
<dbReference type="HAMAP" id="MF_01527_B">
    <property type="entry name" value="GTP_cyclohydrol_B"/>
    <property type="match status" value="1"/>
</dbReference>
<dbReference type="Pfam" id="PF02649">
    <property type="entry name" value="GCHY-1"/>
    <property type="match status" value="1"/>
</dbReference>
<dbReference type="PANTHER" id="PTHR36445:SF1">
    <property type="entry name" value="GTP CYCLOHYDROLASE MPTA"/>
    <property type="match status" value="1"/>
</dbReference>
<keyword evidence="1 2" id="KW-0378">Hydrolase</keyword>
<feature type="site" description="May be catalytically important" evidence="2">
    <location>
        <position position="146"/>
    </location>
</feature>
<organism evidence="3">
    <name type="scientific">Dictyoglomus thermophilum</name>
    <dbReference type="NCBI Taxonomy" id="14"/>
    <lineage>
        <taxon>Bacteria</taxon>
        <taxon>Pseudomonadati</taxon>
        <taxon>Dictyoglomota</taxon>
        <taxon>Dictyoglomia</taxon>
        <taxon>Dictyoglomales</taxon>
        <taxon>Dictyoglomaceae</taxon>
        <taxon>Dictyoglomus</taxon>
    </lineage>
</organism>
<accession>A0A7C3RLG2</accession>
<evidence type="ECO:0000313" key="3">
    <source>
        <dbReference type="EMBL" id="HFX13136.1"/>
    </source>
</evidence>
<sequence length="266" mass="31025">MDNLKDVQNEKDERGISLKKVGIKNFYYPIKVFDQRRGHQYTIAKIDLSVDLRHDLRGTHMSRFVEVLNEIDVIRPENLERILQKVKTKLKAESSHIKLTFPYFIWKKAPISQMESPNKIECIIEAELFEDLEMVVGVKVPIHTLCPCSKEISEFGAHNQRAIANIEVKSKKLIWFEDLVEIAESSASAPIYSLLKRPDEKYITEMAYDNPKFVEDVVRDIVFILDKDKRIEWYRVEVISFESIHNHEAFACVEKGWLKNDNGVNT</sequence>